<dbReference type="Proteomes" id="UP000245674">
    <property type="component" value="Unassembled WGS sequence"/>
</dbReference>
<evidence type="ECO:0000313" key="1">
    <source>
        <dbReference type="EMBL" id="PWJ60958.1"/>
    </source>
</evidence>
<evidence type="ECO:0000313" key="2">
    <source>
        <dbReference type="Proteomes" id="UP000245674"/>
    </source>
</evidence>
<protein>
    <submittedName>
        <fullName evidence="1">Uncharacterized protein</fullName>
    </submittedName>
</protein>
<sequence>MLTQTFDPAFRWGYYPREKLRERTLPRAVPSQQGNRLPALESQIGYLYDRPGSAPIPFRNAAQNEGRLAGRKLLDARLKKRRITRH</sequence>
<proteinExistence type="predicted"/>
<keyword evidence="2" id="KW-1185">Reference proteome</keyword>
<comment type="caution">
    <text evidence="1">The sequence shown here is derived from an EMBL/GenBank/DDBJ whole genome shotgun (WGS) entry which is preliminary data.</text>
</comment>
<accession>A0ABX5LBI0</accession>
<reference evidence="1 2" key="1">
    <citation type="submission" date="2018-03" db="EMBL/GenBank/DDBJ databases">
        <title>Genomic Encyclopedia of Type Strains, Phase III (KMG-III): the genomes of soil and plant-associated and newly described type strains.</title>
        <authorList>
            <person name="Whitman W."/>
        </authorList>
    </citation>
    <scope>NUCLEOTIDE SEQUENCE [LARGE SCALE GENOMIC DNA]</scope>
    <source>
        <strain evidence="1 2">VKM Ac-1602</strain>
    </source>
</reference>
<organism evidence="1 2">
    <name type="scientific">Rathayibacter iranicus NCPPB 2253 = VKM Ac-1602</name>
    <dbReference type="NCBI Taxonomy" id="1328868"/>
    <lineage>
        <taxon>Bacteria</taxon>
        <taxon>Bacillati</taxon>
        <taxon>Actinomycetota</taxon>
        <taxon>Actinomycetes</taxon>
        <taxon>Micrococcales</taxon>
        <taxon>Microbacteriaceae</taxon>
        <taxon>Rathayibacter</taxon>
    </lineage>
</organism>
<gene>
    <name evidence="1" type="ORF">B0H03_12213</name>
</gene>
<dbReference type="RefSeq" id="WP_237399320.1">
    <property type="nucleotide sequence ID" value="NZ_QGDV01000022.1"/>
</dbReference>
<dbReference type="EMBL" id="QGDV01000022">
    <property type="protein sequence ID" value="PWJ60958.1"/>
    <property type="molecule type" value="Genomic_DNA"/>
</dbReference>
<name>A0ABX5LBI0_9MICO</name>